<proteinExistence type="predicted"/>
<dbReference type="InterPro" id="IPR013429">
    <property type="entry name" value="Regulatory_FmdB_Zinc_ribbon"/>
</dbReference>
<evidence type="ECO:0000313" key="2">
    <source>
        <dbReference type="EMBL" id="CUS38182.1"/>
    </source>
</evidence>
<dbReference type="RefSeq" id="WP_090900024.1">
    <property type="nucleotide sequence ID" value="NZ_CZPZ01000031.1"/>
</dbReference>
<reference evidence="3" key="1">
    <citation type="submission" date="2015-10" db="EMBL/GenBank/DDBJ databases">
        <authorList>
            <person name="Luecker S."/>
            <person name="Luecker S."/>
        </authorList>
    </citation>
    <scope>NUCLEOTIDE SEQUENCE [LARGE SCALE GENOMIC DNA]</scope>
</reference>
<dbReference type="EMBL" id="CZPZ01000031">
    <property type="protein sequence ID" value="CUS38182.1"/>
    <property type="molecule type" value="Genomic_DNA"/>
</dbReference>
<evidence type="ECO:0000313" key="3">
    <source>
        <dbReference type="Proteomes" id="UP000198736"/>
    </source>
</evidence>
<dbReference type="STRING" id="1742973.COMA2_40227"/>
<dbReference type="SMART" id="SM00834">
    <property type="entry name" value="CxxC_CXXC_SSSS"/>
    <property type="match status" value="1"/>
</dbReference>
<protein>
    <submittedName>
        <fullName evidence="2">Putative Regulatory protein, FmdB family</fullName>
    </submittedName>
</protein>
<feature type="domain" description="Putative regulatory protein FmdB zinc ribbon" evidence="1">
    <location>
        <begin position="1"/>
        <end position="43"/>
    </location>
</feature>
<keyword evidence="3" id="KW-1185">Reference proteome</keyword>
<evidence type="ECO:0000259" key="1">
    <source>
        <dbReference type="SMART" id="SM00834"/>
    </source>
</evidence>
<dbReference type="AlphaFoldDB" id="A0A0S4LQE2"/>
<sequence>MPIYEYACQECRRKSSVLVLNPRNPGLLTCRHCGSEKLDRLLSRFAAPKSEEARLESLADPANLGAVDENDPRSVARLMKKMGQEMGEDVGDIETMMDQSDDGDGISEDTDGL</sequence>
<name>A0A0S4LQE2_9BACT</name>
<dbReference type="Proteomes" id="UP000198736">
    <property type="component" value="Unassembled WGS sequence"/>
</dbReference>
<dbReference type="Pfam" id="PF09723">
    <property type="entry name" value="Zn_ribbon_8"/>
    <property type="match status" value="1"/>
</dbReference>
<organism evidence="2 3">
    <name type="scientific">Candidatus Nitrospira nitrificans</name>
    <dbReference type="NCBI Taxonomy" id="1742973"/>
    <lineage>
        <taxon>Bacteria</taxon>
        <taxon>Pseudomonadati</taxon>
        <taxon>Nitrospirota</taxon>
        <taxon>Nitrospiria</taxon>
        <taxon>Nitrospirales</taxon>
        <taxon>Nitrospiraceae</taxon>
        <taxon>Nitrospira</taxon>
    </lineage>
</organism>
<accession>A0A0S4LQE2</accession>
<dbReference type="NCBIfam" id="TIGR02605">
    <property type="entry name" value="CxxC_CxxC_SSSS"/>
    <property type="match status" value="1"/>
</dbReference>
<dbReference type="OrthoDB" id="9806664at2"/>
<gene>
    <name evidence="2" type="ORF">COMA2_40227</name>
</gene>